<dbReference type="Proteomes" id="UP001209344">
    <property type="component" value="Unassembled WGS sequence"/>
</dbReference>
<evidence type="ECO:0000313" key="1">
    <source>
        <dbReference type="EMBL" id="MCW4128563.1"/>
    </source>
</evidence>
<name>A0AAP3BCM6_9BACT</name>
<organism evidence="1 2">
    <name type="scientific">Segatella copri</name>
    <dbReference type="NCBI Taxonomy" id="165179"/>
    <lineage>
        <taxon>Bacteria</taxon>
        <taxon>Pseudomonadati</taxon>
        <taxon>Bacteroidota</taxon>
        <taxon>Bacteroidia</taxon>
        <taxon>Bacteroidales</taxon>
        <taxon>Prevotellaceae</taxon>
        <taxon>Segatella</taxon>
    </lineage>
</organism>
<protein>
    <submittedName>
        <fullName evidence="1">Copper resistance protein NlpE</fullName>
    </submittedName>
</protein>
<gene>
    <name evidence="1" type="ORF">ONT16_09935</name>
</gene>
<accession>A0AAP3BCM6</accession>
<proteinExistence type="predicted"/>
<dbReference type="Pfam" id="PF04170">
    <property type="entry name" value="NlpE"/>
    <property type="match status" value="1"/>
</dbReference>
<dbReference type="EMBL" id="JAPDVK010000002">
    <property type="protein sequence ID" value="MCW4128563.1"/>
    <property type="molecule type" value="Genomic_DNA"/>
</dbReference>
<dbReference type="AlphaFoldDB" id="A0AAP3BCM6"/>
<reference evidence="1" key="1">
    <citation type="submission" date="2022-11" db="EMBL/GenBank/DDBJ databases">
        <title>Genomic repertoires linked with pathogenic potency of arthritogenic Prevotella copri isolated from the gut of rheumatoid arthritis patients.</title>
        <authorList>
            <person name="Nii T."/>
            <person name="Maeda Y."/>
            <person name="Motooka D."/>
            <person name="Naito M."/>
            <person name="Matsumoto Y."/>
            <person name="Ogawa T."/>
            <person name="Oguro-Igashira E."/>
            <person name="Kishikawa T."/>
            <person name="Yamashita M."/>
            <person name="Koizumi S."/>
            <person name="Kurakawa T."/>
            <person name="Okumura R."/>
            <person name="Kayama H."/>
            <person name="Murakami M."/>
            <person name="Sakaguchi T."/>
            <person name="Das B."/>
            <person name="Nakamura S."/>
            <person name="Okada Y."/>
            <person name="Kumanogoh A."/>
            <person name="Takeda K."/>
        </authorList>
    </citation>
    <scope>NUCLEOTIDE SEQUENCE</scope>
    <source>
        <strain evidence="1">F3-75</strain>
    </source>
</reference>
<dbReference type="InterPro" id="IPR007298">
    <property type="entry name" value="Cu-R_lipoprotein_NlpE"/>
</dbReference>
<sequence>MKKKLVLTATVIAALSVASCNSKKAGQNGNDENASYTEDSALVEKDGSVKLPAVEGTYEGTLPAADCPGIKTVLTLKADSTYQFTSDYIDRKDGHDEFSGIYKMLANGVVMITRPSSGENSFYKVKDEHSLIMTDSLGNEPEGEIAKHYVLTKKK</sequence>
<comment type="caution">
    <text evidence="1">The sequence shown here is derived from an EMBL/GenBank/DDBJ whole genome shotgun (WGS) entry which is preliminary data.</text>
</comment>
<evidence type="ECO:0000313" key="2">
    <source>
        <dbReference type="Proteomes" id="UP001209344"/>
    </source>
</evidence>
<dbReference type="PROSITE" id="PS51257">
    <property type="entry name" value="PROKAR_LIPOPROTEIN"/>
    <property type="match status" value="1"/>
</dbReference>
<dbReference type="Gene3D" id="2.40.128.640">
    <property type="match status" value="1"/>
</dbReference>
<dbReference type="RefSeq" id="WP_264966274.1">
    <property type="nucleotide sequence ID" value="NZ_JAPDVK010000002.1"/>
</dbReference>